<proteinExistence type="predicted"/>
<gene>
    <name evidence="6" type="primary">TXNDC8</name>
</gene>
<evidence type="ECO:0000313" key="6">
    <source>
        <dbReference type="RefSeq" id="XP_027472477.1"/>
    </source>
</evidence>
<dbReference type="PANTHER" id="PTHR46115">
    <property type="entry name" value="THIOREDOXIN-LIKE PROTEIN 1"/>
    <property type="match status" value="1"/>
</dbReference>
<organism evidence="5 6">
    <name type="scientific">Zalophus californianus</name>
    <name type="common">California sealion</name>
    <dbReference type="NCBI Taxonomy" id="9704"/>
    <lineage>
        <taxon>Eukaryota</taxon>
        <taxon>Metazoa</taxon>
        <taxon>Chordata</taxon>
        <taxon>Craniata</taxon>
        <taxon>Vertebrata</taxon>
        <taxon>Euteleostomi</taxon>
        <taxon>Mammalia</taxon>
        <taxon>Eutheria</taxon>
        <taxon>Laurasiatheria</taxon>
        <taxon>Carnivora</taxon>
        <taxon>Caniformia</taxon>
        <taxon>Pinnipedia</taxon>
        <taxon>Otariidae</taxon>
        <taxon>Zalophus</taxon>
    </lineage>
</organism>
<feature type="region of interest" description="Disordered" evidence="3">
    <location>
        <begin position="62"/>
        <end position="100"/>
    </location>
</feature>
<dbReference type="InterPro" id="IPR017937">
    <property type="entry name" value="Thioredoxin_CS"/>
</dbReference>
<dbReference type="PROSITE" id="PS00194">
    <property type="entry name" value="THIOREDOXIN_1"/>
    <property type="match status" value="1"/>
</dbReference>
<evidence type="ECO:0000256" key="3">
    <source>
        <dbReference type="SAM" id="MobiDB-lite"/>
    </source>
</evidence>
<feature type="domain" description="Thioredoxin" evidence="4">
    <location>
        <begin position="19"/>
        <end position="49"/>
    </location>
</feature>
<reference evidence="6" key="1">
    <citation type="submission" date="2025-08" db="UniProtKB">
        <authorList>
            <consortium name="RefSeq"/>
        </authorList>
    </citation>
    <scope>IDENTIFICATION</scope>
    <source>
        <tissue evidence="6">Blood</tissue>
    </source>
</reference>
<accession>A0A6J2F002</accession>
<sequence>MVQIIKDVDELKTFLKAAGCKLVVVEFSAKWCGPCQRMYPLVHELAQTYHIKAVPTFQMFKQAQKGAPSRPGPTSELHPHQEWALDSGQANPSPTGANSKTWLKQLGKSLLF</sequence>
<dbReference type="InterPro" id="IPR036249">
    <property type="entry name" value="Thioredoxin-like_sf"/>
</dbReference>
<evidence type="ECO:0000256" key="2">
    <source>
        <dbReference type="ARBA" id="ARBA00023284"/>
    </source>
</evidence>
<dbReference type="Gene3D" id="3.40.30.10">
    <property type="entry name" value="Glutaredoxin"/>
    <property type="match status" value="1"/>
</dbReference>
<dbReference type="AlphaFoldDB" id="A0A6J2F002"/>
<name>A0A6J2F002_ZALCA</name>
<dbReference type="CTD" id="255220"/>
<dbReference type="CDD" id="cd02947">
    <property type="entry name" value="TRX_family"/>
    <property type="match status" value="1"/>
</dbReference>
<evidence type="ECO:0000313" key="5">
    <source>
        <dbReference type="Proteomes" id="UP000515165"/>
    </source>
</evidence>
<dbReference type="GeneID" id="113934993"/>
<dbReference type="SUPFAM" id="SSF52833">
    <property type="entry name" value="Thioredoxin-like"/>
    <property type="match status" value="1"/>
</dbReference>
<evidence type="ECO:0000256" key="1">
    <source>
        <dbReference type="ARBA" id="ARBA00023157"/>
    </source>
</evidence>
<keyword evidence="1" id="KW-1015">Disulfide bond</keyword>
<protein>
    <submittedName>
        <fullName evidence="6">Thioredoxin domain-containing protein 8 isoform X9</fullName>
    </submittedName>
</protein>
<dbReference type="RefSeq" id="XP_027472477.1">
    <property type="nucleotide sequence ID" value="XM_027616676.2"/>
</dbReference>
<keyword evidence="2" id="KW-0676">Redox-active center</keyword>
<dbReference type="InterPro" id="IPR013766">
    <property type="entry name" value="Thioredoxin_domain"/>
</dbReference>
<dbReference type="Pfam" id="PF00085">
    <property type="entry name" value="Thioredoxin"/>
    <property type="match status" value="1"/>
</dbReference>
<dbReference type="Proteomes" id="UP000515165">
    <property type="component" value="Chromosome 13"/>
</dbReference>
<evidence type="ECO:0000259" key="4">
    <source>
        <dbReference type="Pfam" id="PF00085"/>
    </source>
</evidence>
<keyword evidence="5" id="KW-1185">Reference proteome</keyword>
<feature type="compositionally biased region" description="Polar residues" evidence="3">
    <location>
        <begin position="88"/>
        <end position="100"/>
    </location>
</feature>